<comment type="subunit">
    <text evidence="14">Component of the uniplex complex. Interacts (via the transmembrane region) with MCU (via the first transmembrane region); the interaction is direct.</text>
</comment>
<keyword evidence="13 14" id="KW-0472">Membrane</keyword>
<dbReference type="PANTHER" id="PTHR33904">
    <property type="entry name" value="ESSENTIAL MCU REGULATOR, MITOCHONDRIAL"/>
    <property type="match status" value="1"/>
</dbReference>
<dbReference type="Pfam" id="PF10161">
    <property type="entry name" value="DDDD"/>
    <property type="match status" value="1"/>
</dbReference>
<feature type="transmembrane region" description="Helical" evidence="14">
    <location>
        <begin position="25"/>
        <end position="45"/>
    </location>
</feature>
<keyword evidence="11 14" id="KW-0406">Ion transport</keyword>
<keyword evidence="7 14" id="KW-0999">Mitochondrion inner membrane</keyword>
<keyword evidence="5 14" id="KW-0109">Calcium transport</keyword>
<keyword evidence="9 14" id="KW-0809">Transit peptide</keyword>
<evidence type="ECO:0000256" key="10">
    <source>
        <dbReference type="ARBA" id="ARBA00022989"/>
    </source>
</evidence>
<dbReference type="RefSeq" id="XP_016985770.1">
    <property type="nucleotide sequence ID" value="XM_017130281.1"/>
</dbReference>
<protein>
    <recommendedName>
        <fullName evidence="3 14">Essential MCU regulator, mitochondrial</fullName>
    </recommendedName>
    <alternativeName>
        <fullName evidence="14">Single-pass membrane protein with aspartate-rich tail 1, mitochondrial</fullName>
    </alternativeName>
</protein>
<dbReference type="GO" id="GO:0051560">
    <property type="term" value="P:mitochondrial calcium ion homeostasis"/>
    <property type="evidence" value="ECO:0007669"/>
    <property type="project" value="UniProtKB-UniRule"/>
</dbReference>
<dbReference type="PANTHER" id="PTHR33904:SF1">
    <property type="entry name" value="ESSENTIAL MCU REGULATOR, MITOCHONDRIAL"/>
    <property type="match status" value="1"/>
</dbReference>
<dbReference type="OrthoDB" id="7816824at2759"/>
<evidence type="ECO:0000256" key="9">
    <source>
        <dbReference type="ARBA" id="ARBA00022946"/>
    </source>
</evidence>
<evidence type="ECO:0000256" key="13">
    <source>
        <dbReference type="ARBA" id="ARBA00023136"/>
    </source>
</evidence>
<evidence type="ECO:0000313" key="17">
    <source>
        <dbReference type="RefSeq" id="XP_016985770.1"/>
    </source>
</evidence>
<dbReference type="GO" id="GO:0036444">
    <property type="term" value="P:calcium import into the mitochondrion"/>
    <property type="evidence" value="ECO:0007669"/>
    <property type="project" value="UniProtKB-UniRule"/>
</dbReference>
<keyword evidence="16" id="KW-1185">Reference proteome</keyword>
<dbReference type="InterPro" id="IPR018782">
    <property type="entry name" value="MCU_reg"/>
</dbReference>
<keyword evidence="12 14" id="KW-0496">Mitochondrion</keyword>
<evidence type="ECO:0000256" key="11">
    <source>
        <dbReference type="ARBA" id="ARBA00023065"/>
    </source>
</evidence>
<evidence type="ECO:0000256" key="6">
    <source>
        <dbReference type="ARBA" id="ARBA00022692"/>
    </source>
</evidence>
<dbReference type="Proteomes" id="UP001652680">
    <property type="component" value="Unassembled WGS sequence"/>
</dbReference>
<comment type="similarity">
    <text evidence="2 14">Belongs to the SMDT1/EMRE family.</text>
</comment>
<dbReference type="GeneID" id="108049180"/>
<keyword evidence="8 14" id="KW-0106">Calcium</keyword>
<reference evidence="16" key="1">
    <citation type="journal article" date="2021" name="Elife">
        <title>Highly contiguous assemblies of 101 drosophilid genomes.</title>
        <authorList>
            <person name="Kim B.Y."/>
            <person name="Wang J.R."/>
            <person name="Miller D.E."/>
            <person name="Barmina O."/>
            <person name="Delaney E."/>
            <person name="Thompson A."/>
            <person name="Comeault A.A."/>
            <person name="Peede D."/>
            <person name="D'Agostino E.R."/>
            <person name="Pelaez J."/>
            <person name="Aguilar J.M."/>
            <person name="Haji D."/>
            <person name="Matsunaga T."/>
            <person name="Armstrong E.E."/>
            <person name="Zych M."/>
            <person name="Ogawa Y."/>
            <person name="Stamenkovic-Radak M."/>
            <person name="Jelic M."/>
            <person name="Veselinovic M.S."/>
            <person name="Tanaskovic M."/>
            <person name="Eric P."/>
            <person name="Gao J.J."/>
            <person name="Katoh T.K."/>
            <person name="Toda M.J."/>
            <person name="Watabe H."/>
            <person name="Watada M."/>
            <person name="Davis J.S."/>
            <person name="Moyle L.C."/>
            <person name="Manoli G."/>
            <person name="Bertolini E."/>
            <person name="Kostal V."/>
            <person name="Hawley R.S."/>
            <person name="Takahashi A."/>
            <person name="Jones C.D."/>
            <person name="Price D.K."/>
            <person name="Whiteman N."/>
            <person name="Kopp A."/>
            <person name="Matute D.R."/>
            <person name="Petrov D.A."/>
        </authorList>
    </citation>
    <scope>NUCLEOTIDE SEQUENCE [LARGE SCALE GENOMIC DNA]</scope>
</reference>
<evidence type="ECO:0000313" key="15">
    <source>
        <dbReference type="EnsemblMetazoa" id="XP_016985770.1"/>
    </source>
</evidence>
<evidence type="ECO:0000256" key="14">
    <source>
        <dbReference type="RuleBase" id="RU369077"/>
    </source>
</evidence>
<comment type="function">
    <text evidence="14">Essential regulatory subunit of the mitochondrial calcium uniporter complex (uniplex), a complex that mediates calcium uptake into mitochondria.</text>
</comment>
<evidence type="ECO:0000256" key="8">
    <source>
        <dbReference type="ARBA" id="ARBA00022837"/>
    </source>
</evidence>
<evidence type="ECO:0000256" key="12">
    <source>
        <dbReference type="ARBA" id="ARBA00023128"/>
    </source>
</evidence>
<name>A0A6P4F5Q9_DRORH</name>
<keyword evidence="4 14" id="KW-0813">Transport</keyword>
<keyword evidence="6 14" id="KW-0812">Transmembrane</keyword>
<reference evidence="17" key="2">
    <citation type="submission" date="2025-04" db="UniProtKB">
        <authorList>
            <consortium name="RefSeq"/>
        </authorList>
    </citation>
    <scope>IDENTIFICATION</scope>
</reference>
<evidence type="ECO:0000256" key="1">
    <source>
        <dbReference type="ARBA" id="ARBA00004434"/>
    </source>
</evidence>
<reference evidence="15" key="3">
    <citation type="submission" date="2025-05" db="UniProtKB">
        <authorList>
            <consortium name="EnsemblMetazoa"/>
        </authorList>
    </citation>
    <scope>IDENTIFICATION</scope>
</reference>
<dbReference type="GO" id="GO:1990246">
    <property type="term" value="C:uniplex complex"/>
    <property type="evidence" value="ECO:0007669"/>
    <property type="project" value="UniProtKB-UniRule"/>
</dbReference>
<keyword evidence="10 14" id="KW-1133">Transmembrane helix</keyword>
<dbReference type="EnsemblMetazoa" id="XM_017130281.2">
    <property type="protein sequence ID" value="XP_016985770.1"/>
    <property type="gene ID" value="LOC108049180"/>
</dbReference>
<organism evidence="17">
    <name type="scientific">Drosophila rhopaloa</name>
    <name type="common">Fruit fly</name>
    <dbReference type="NCBI Taxonomy" id="1041015"/>
    <lineage>
        <taxon>Eukaryota</taxon>
        <taxon>Metazoa</taxon>
        <taxon>Ecdysozoa</taxon>
        <taxon>Arthropoda</taxon>
        <taxon>Hexapoda</taxon>
        <taxon>Insecta</taxon>
        <taxon>Pterygota</taxon>
        <taxon>Neoptera</taxon>
        <taxon>Endopterygota</taxon>
        <taxon>Diptera</taxon>
        <taxon>Brachycera</taxon>
        <taxon>Muscomorpha</taxon>
        <taxon>Ephydroidea</taxon>
        <taxon>Drosophilidae</taxon>
        <taxon>Drosophila</taxon>
        <taxon>Sophophora</taxon>
    </lineage>
</organism>
<evidence type="ECO:0000256" key="3">
    <source>
        <dbReference type="ARBA" id="ARBA00022180"/>
    </source>
</evidence>
<evidence type="ECO:0000256" key="2">
    <source>
        <dbReference type="ARBA" id="ARBA00008958"/>
    </source>
</evidence>
<evidence type="ECO:0000256" key="7">
    <source>
        <dbReference type="ARBA" id="ARBA00022792"/>
    </source>
</evidence>
<evidence type="ECO:0000313" key="16">
    <source>
        <dbReference type="Proteomes" id="UP001652680"/>
    </source>
</evidence>
<evidence type="ECO:0000256" key="4">
    <source>
        <dbReference type="ARBA" id="ARBA00022448"/>
    </source>
</evidence>
<accession>A0A6P4F5Q9</accession>
<dbReference type="AlphaFoldDB" id="A0A6P4F5Q9"/>
<sequence>MPFGRQDTHKDFKELKKIPKSNNKYCYVGIMVTVIPGILLGGYIGKKFAQFLEVFDLYTPDIVEDDE</sequence>
<proteinExistence type="inferred from homology"/>
<gene>
    <name evidence="17" type="primary">LOC108049180</name>
    <name evidence="15" type="synonym">108049180</name>
</gene>
<evidence type="ECO:0000256" key="5">
    <source>
        <dbReference type="ARBA" id="ARBA00022568"/>
    </source>
</evidence>
<comment type="subcellular location">
    <subcellularLocation>
        <location evidence="1 14">Mitochondrion inner membrane</location>
        <topology evidence="1 14">Single-pass membrane protein</topology>
    </subcellularLocation>
</comment>